<proteinExistence type="predicted"/>
<feature type="chain" id="PRO_5042972774" evidence="1">
    <location>
        <begin position="21"/>
        <end position="159"/>
    </location>
</feature>
<dbReference type="EMBL" id="MU865335">
    <property type="protein sequence ID" value="KAK4227189.1"/>
    <property type="molecule type" value="Genomic_DNA"/>
</dbReference>
<feature type="signal peptide" evidence="1">
    <location>
        <begin position="1"/>
        <end position="20"/>
    </location>
</feature>
<sequence length="159" mass="16548">MQLSANNLFFLSLLFGACSAAPAPQGYTDLPILTVPQFPGAPITASCYTATTTVTRSSCTRTKCPVPTKPIACPAVIHVTTIEVPCHNDSCPKTTTKTATAKCPGCTTGCVIPTHTETVTTGCPTKPPTLTLFPVKRNDPAATVVASLPVITPATTLRF</sequence>
<gene>
    <name evidence="2" type="ORF">QBC38DRAFT_478545</name>
</gene>
<keyword evidence="1" id="KW-0732">Signal</keyword>
<evidence type="ECO:0000313" key="2">
    <source>
        <dbReference type="EMBL" id="KAK4227189.1"/>
    </source>
</evidence>
<evidence type="ECO:0000313" key="3">
    <source>
        <dbReference type="Proteomes" id="UP001301958"/>
    </source>
</evidence>
<protein>
    <submittedName>
        <fullName evidence="2">Uncharacterized protein</fullName>
    </submittedName>
</protein>
<evidence type="ECO:0000256" key="1">
    <source>
        <dbReference type="SAM" id="SignalP"/>
    </source>
</evidence>
<name>A0AAN7BPM0_9PEZI</name>
<dbReference type="Proteomes" id="UP001301958">
    <property type="component" value="Unassembled WGS sequence"/>
</dbReference>
<organism evidence="2 3">
    <name type="scientific">Podospora fimiseda</name>
    <dbReference type="NCBI Taxonomy" id="252190"/>
    <lineage>
        <taxon>Eukaryota</taxon>
        <taxon>Fungi</taxon>
        <taxon>Dikarya</taxon>
        <taxon>Ascomycota</taxon>
        <taxon>Pezizomycotina</taxon>
        <taxon>Sordariomycetes</taxon>
        <taxon>Sordariomycetidae</taxon>
        <taxon>Sordariales</taxon>
        <taxon>Podosporaceae</taxon>
        <taxon>Podospora</taxon>
    </lineage>
</organism>
<accession>A0AAN7BPM0</accession>
<keyword evidence="3" id="KW-1185">Reference proteome</keyword>
<reference evidence="2" key="2">
    <citation type="submission" date="2023-05" db="EMBL/GenBank/DDBJ databases">
        <authorList>
            <consortium name="Lawrence Berkeley National Laboratory"/>
            <person name="Steindorff A."/>
            <person name="Hensen N."/>
            <person name="Bonometti L."/>
            <person name="Westerberg I."/>
            <person name="Brannstrom I.O."/>
            <person name="Guillou S."/>
            <person name="Cros-Aarteil S."/>
            <person name="Calhoun S."/>
            <person name="Haridas S."/>
            <person name="Kuo A."/>
            <person name="Mondo S."/>
            <person name="Pangilinan J."/>
            <person name="Riley R."/>
            <person name="Labutti K."/>
            <person name="Andreopoulos B."/>
            <person name="Lipzen A."/>
            <person name="Chen C."/>
            <person name="Yanf M."/>
            <person name="Daum C."/>
            <person name="Ng V."/>
            <person name="Clum A."/>
            <person name="Ohm R."/>
            <person name="Martin F."/>
            <person name="Silar P."/>
            <person name="Natvig D."/>
            <person name="Lalanne C."/>
            <person name="Gautier V."/>
            <person name="Ament-Velasquez S.L."/>
            <person name="Kruys A."/>
            <person name="Hutchinson M.I."/>
            <person name="Powell A.J."/>
            <person name="Barry K."/>
            <person name="Miller A.N."/>
            <person name="Grigoriev I.V."/>
            <person name="Debuchy R."/>
            <person name="Gladieux P."/>
            <person name="Thoren M.H."/>
            <person name="Johannesson H."/>
        </authorList>
    </citation>
    <scope>NUCLEOTIDE SEQUENCE</scope>
    <source>
        <strain evidence="2">CBS 990.96</strain>
    </source>
</reference>
<dbReference type="AlphaFoldDB" id="A0AAN7BPM0"/>
<reference evidence="2" key="1">
    <citation type="journal article" date="2023" name="Mol. Phylogenet. Evol.">
        <title>Genome-scale phylogeny and comparative genomics of the fungal order Sordariales.</title>
        <authorList>
            <person name="Hensen N."/>
            <person name="Bonometti L."/>
            <person name="Westerberg I."/>
            <person name="Brannstrom I.O."/>
            <person name="Guillou S."/>
            <person name="Cros-Aarteil S."/>
            <person name="Calhoun S."/>
            <person name="Haridas S."/>
            <person name="Kuo A."/>
            <person name="Mondo S."/>
            <person name="Pangilinan J."/>
            <person name="Riley R."/>
            <person name="LaButti K."/>
            <person name="Andreopoulos B."/>
            <person name="Lipzen A."/>
            <person name="Chen C."/>
            <person name="Yan M."/>
            <person name="Daum C."/>
            <person name="Ng V."/>
            <person name="Clum A."/>
            <person name="Steindorff A."/>
            <person name="Ohm R.A."/>
            <person name="Martin F."/>
            <person name="Silar P."/>
            <person name="Natvig D.O."/>
            <person name="Lalanne C."/>
            <person name="Gautier V."/>
            <person name="Ament-Velasquez S.L."/>
            <person name="Kruys A."/>
            <person name="Hutchinson M.I."/>
            <person name="Powell A.J."/>
            <person name="Barry K."/>
            <person name="Miller A.N."/>
            <person name="Grigoriev I.V."/>
            <person name="Debuchy R."/>
            <person name="Gladieux P."/>
            <person name="Hiltunen Thoren M."/>
            <person name="Johannesson H."/>
        </authorList>
    </citation>
    <scope>NUCLEOTIDE SEQUENCE</scope>
    <source>
        <strain evidence="2">CBS 990.96</strain>
    </source>
</reference>
<comment type="caution">
    <text evidence="2">The sequence shown here is derived from an EMBL/GenBank/DDBJ whole genome shotgun (WGS) entry which is preliminary data.</text>
</comment>